<dbReference type="PANTHER" id="PTHR42838:SF2">
    <property type="entry name" value="NITROUS-OXIDE REDUCTASE"/>
    <property type="match status" value="1"/>
</dbReference>
<protein>
    <recommendedName>
        <fullName evidence="5">Cytochrome aa3 subunit 2</fullName>
    </recommendedName>
</protein>
<keyword evidence="7" id="KW-1133">Transmembrane helix</keyword>
<dbReference type="RefSeq" id="WP_100666989.1">
    <property type="nucleotide sequence ID" value="NZ_CP024955.1"/>
</dbReference>
<dbReference type="OrthoDB" id="9773456at2"/>
<comment type="function">
    <text evidence="4">Subunits I and II form the functional core of the enzyme complex. Electrons originating in cytochrome c are transferred via heme a and Cu(A) to the binuclear center formed by heme a3 and Cu(B).</text>
</comment>
<evidence type="ECO:0000256" key="1">
    <source>
        <dbReference type="ARBA" id="ARBA00004196"/>
    </source>
</evidence>
<dbReference type="AlphaFoldDB" id="A0A2K8N402"/>
<dbReference type="PANTHER" id="PTHR42838">
    <property type="entry name" value="CYTOCHROME C OXIDASE SUBUNIT II"/>
    <property type="match status" value="1"/>
</dbReference>
<keyword evidence="7" id="KW-0812">Transmembrane</keyword>
<name>A0A2K8N402_9BACL</name>
<organism evidence="9 10">
    <name type="scientific">Kyrpidia spormannii</name>
    <dbReference type="NCBI Taxonomy" id="2055160"/>
    <lineage>
        <taxon>Bacteria</taxon>
        <taxon>Bacillati</taxon>
        <taxon>Bacillota</taxon>
        <taxon>Bacilli</taxon>
        <taxon>Bacillales</taxon>
        <taxon>Alicyclobacillaceae</taxon>
        <taxon>Kyrpidia</taxon>
    </lineage>
</organism>
<evidence type="ECO:0000256" key="3">
    <source>
        <dbReference type="ARBA" id="ARBA00023008"/>
    </source>
</evidence>
<comment type="subcellular location">
    <subcellularLocation>
        <location evidence="1">Cell envelope</location>
    </subcellularLocation>
</comment>
<reference evidence="10" key="1">
    <citation type="submission" date="2017-11" db="EMBL/GenBank/DDBJ databases">
        <title>Complete Genome Sequence of Kyrpidia sp. Strain EA-1, a thermophilic, hydrogen-oxidizing Bacterium, isolated from the Azores.</title>
        <authorList>
            <person name="Reiner J.E."/>
            <person name="Lapp C.J."/>
            <person name="Bunk B."/>
            <person name="Gescher J."/>
        </authorList>
    </citation>
    <scope>NUCLEOTIDE SEQUENCE [LARGE SCALE GENOMIC DNA]</scope>
    <source>
        <strain evidence="10">EA-1</strain>
    </source>
</reference>
<accession>A0A2K8N402</accession>
<evidence type="ECO:0000256" key="2">
    <source>
        <dbReference type="ARBA" id="ARBA00022723"/>
    </source>
</evidence>
<feature type="transmembrane region" description="Helical" evidence="7">
    <location>
        <begin position="9"/>
        <end position="31"/>
    </location>
</feature>
<evidence type="ECO:0000313" key="10">
    <source>
        <dbReference type="Proteomes" id="UP000231932"/>
    </source>
</evidence>
<dbReference type="SUPFAM" id="SSF49503">
    <property type="entry name" value="Cupredoxins"/>
    <property type="match status" value="1"/>
</dbReference>
<dbReference type="GO" id="GO:0016020">
    <property type="term" value="C:membrane"/>
    <property type="evidence" value="ECO:0007669"/>
    <property type="project" value="InterPro"/>
</dbReference>
<gene>
    <name evidence="9" type="ORF">CVV65_03655</name>
</gene>
<keyword evidence="3" id="KW-0186">Copper</keyword>
<dbReference type="InterPro" id="IPR002429">
    <property type="entry name" value="CcO_II-like_C"/>
</dbReference>
<dbReference type="EMBL" id="CP024955">
    <property type="protein sequence ID" value="ATY84159.1"/>
    <property type="molecule type" value="Genomic_DNA"/>
</dbReference>
<dbReference type="Pfam" id="PF00116">
    <property type="entry name" value="COX2"/>
    <property type="match status" value="1"/>
</dbReference>
<dbReference type="Gene3D" id="2.60.40.420">
    <property type="entry name" value="Cupredoxins - blue copper proteins"/>
    <property type="match status" value="1"/>
</dbReference>
<keyword evidence="7" id="KW-0472">Membrane</keyword>
<dbReference type="InterPro" id="IPR051403">
    <property type="entry name" value="NosZ/Cyto_c_oxidase_sub2"/>
</dbReference>
<dbReference type="PROSITE" id="PS00078">
    <property type="entry name" value="COX2"/>
    <property type="match status" value="1"/>
</dbReference>
<dbReference type="InterPro" id="IPR008972">
    <property type="entry name" value="Cupredoxin"/>
</dbReference>
<dbReference type="InterPro" id="IPR001505">
    <property type="entry name" value="Copper_CuA"/>
</dbReference>
<dbReference type="GO" id="GO:0030313">
    <property type="term" value="C:cell envelope"/>
    <property type="evidence" value="ECO:0007669"/>
    <property type="project" value="UniProtKB-SubCell"/>
</dbReference>
<feature type="domain" description="Cytochrome oxidase subunit II copper A binding" evidence="8">
    <location>
        <begin position="60"/>
        <end position="155"/>
    </location>
</feature>
<dbReference type="PRINTS" id="PR01166">
    <property type="entry name" value="CYCOXIDASEII"/>
</dbReference>
<comment type="catalytic activity">
    <reaction evidence="6">
        <text>4 Fe(II)-[cytochrome c] + O2 + 8 H(+)(in) = 4 Fe(III)-[cytochrome c] + 2 H2O + 4 H(+)(out)</text>
        <dbReference type="Rhea" id="RHEA:11436"/>
        <dbReference type="Rhea" id="RHEA-COMP:10350"/>
        <dbReference type="Rhea" id="RHEA-COMP:14399"/>
        <dbReference type="ChEBI" id="CHEBI:15377"/>
        <dbReference type="ChEBI" id="CHEBI:15378"/>
        <dbReference type="ChEBI" id="CHEBI:15379"/>
        <dbReference type="ChEBI" id="CHEBI:29033"/>
        <dbReference type="ChEBI" id="CHEBI:29034"/>
        <dbReference type="EC" id="7.1.1.9"/>
    </reaction>
</comment>
<evidence type="ECO:0000256" key="6">
    <source>
        <dbReference type="ARBA" id="ARBA00047816"/>
    </source>
</evidence>
<dbReference type="CDD" id="cd13913">
    <property type="entry name" value="ba3_CcO_II_C"/>
    <property type="match status" value="1"/>
</dbReference>
<dbReference type="GO" id="GO:0004129">
    <property type="term" value="F:cytochrome-c oxidase activity"/>
    <property type="evidence" value="ECO:0007669"/>
    <property type="project" value="UniProtKB-EC"/>
</dbReference>
<evidence type="ECO:0000256" key="5">
    <source>
        <dbReference type="ARBA" id="ARBA00031399"/>
    </source>
</evidence>
<evidence type="ECO:0000256" key="4">
    <source>
        <dbReference type="ARBA" id="ARBA00024688"/>
    </source>
</evidence>
<dbReference type="GO" id="GO:0005507">
    <property type="term" value="F:copper ion binding"/>
    <property type="evidence" value="ECO:0007669"/>
    <property type="project" value="InterPro"/>
</dbReference>
<evidence type="ECO:0000259" key="8">
    <source>
        <dbReference type="PROSITE" id="PS50857"/>
    </source>
</evidence>
<dbReference type="KEGG" id="kyr:CVV65_03655"/>
<dbReference type="PROSITE" id="PS50857">
    <property type="entry name" value="COX2_CUA"/>
    <property type="match status" value="1"/>
</dbReference>
<evidence type="ECO:0000256" key="7">
    <source>
        <dbReference type="SAM" id="Phobius"/>
    </source>
</evidence>
<keyword evidence="2" id="KW-0479">Metal-binding</keyword>
<dbReference type="Proteomes" id="UP000231932">
    <property type="component" value="Chromosome"/>
</dbReference>
<sequence length="155" mass="16982">MHLHRYEKIWLTVGVLTLIAFIITLGVNAFAMGAQPPSNTQVMDPTKVSQTPPFDQPALKQIGQNNYVANMTAFVFSYAPNRMEVPVGSTVTFNVTSKDVVHGFEIPGTNVNMMVIPGLVNSTTHTFTKPGDYLILCNEYCGTGHQLMAAHLIVK</sequence>
<evidence type="ECO:0000313" key="9">
    <source>
        <dbReference type="EMBL" id="ATY84159.1"/>
    </source>
</evidence>
<keyword evidence="10" id="KW-1185">Reference proteome</keyword>
<dbReference type="InterPro" id="IPR034214">
    <property type="entry name" value="Ba3_CcO_II_C"/>
</dbReference>
<proteinExistence type="predicted"/>